<dbReference type="GO" id="GO:0004519">
    <property type="term" value="F:endonuclease activity"/>
    <property type="evidence" value="ECO:0007669"/>
    <property type="project" value="UniProtKB-KW"/>
</dbReference>
<dbReference type="EC" id="3.1.-.-" evidence="6"/>
<dbReference type="AlphaFoldDB" id="A0A328AYU0"/>
<sequence>MVDRVTTAQRSANMARVANKNTGPEMAVRRRLHASGFRFSLHRRDLPGRPDIALPAYRAAVFVHGCFWHGHECTRGRRPQTNTAFWDQKIDRNIARDAAAKIQLEALGWEVHTVWTCCLADGTAGLIVRLSALREQRRRPP</sequence>
<evidence type="ECO:0000313" key="8">
    <source>
        <dbReference type="Proteomes" id="UP000249842"/>
    </source>
</evidence>
<organism evidence="7 8">
    <name type="scientific">Phenylobacterium hankyongense</name>
    <dbReference type="NCBI Taxonomy" id="1813876"/>
    <lineage>
        <taxon>Bacteria</taxon>
        <taxon>Pseudomonadati</taxon>
        <taxon>Pseudomonadota</taxon>
        <taxon>Alphaproteobacteria</taxon>
        <taxon>Caulobacterales</taxon>
        <taxon>Caulobacteraceae</taxon>
        <taxon>Phenylobacterium</taxon>
    </lineage>
</organism>
<evidence type="ECO:0000256" key="3">
    <source>
        <dbReference type="ARBA" id="ARBA00022763"/>
    </source>
</evidence>
<dbReference type="RefSeq" id="WP_111456758.1">
    <property type="nucleotide sequence ID" value="NZ_QFYP01000001.1"/>
</dbReference>
<dbReference type="EMBL" id="QFYP01000001">
    <property type="protein sequence ID" value="RAK59465.1"/>
    <property type="molecule type" value="Genomic_DNA"/>
</dbReference>
<accession>A0A328AYU0</accession>
<comment type="caution">
    <text evidence="7">The sequence shown here is derived from an EMBL/GenBank/DDBJ whole genome shotgun (WGS) entry which is preliminary data.</text>
</comment>
<keyword evidence="2 6" id="KW-0255">Endonuclease</keyword>
<evidence type="ECO:0000256" key="6">
    <source>
        <dbReference type="PIRNR" id="PIRNR018267"/>
    </source>
</evidence>
<evidence type="ECO:0000256" key="5">
    <source>
        <dbReference type="ARBA" id="ARBA00023204"/>
    </source>
</evidence>
<dbReference type="CDD" id="cd00221">
    <property type="entry name" value="Vsr"/>
    <property type="match status" value="1"/>
</dbReference>
<evidence type="ECO:0000256" key="4">
    <source>
        <dbReference type="ARBA" id="ARBA00022801"/>
    </source>
</evidence>
<keyword evidence="5 6" id="KW-0234">DNA repair</keyword>
<dbReference type="NCBIfam" id="TIGR00632">
    <property type="entry name" value="vsr"/>
    <property type="match status" value="1"/>
</dbReference>
<keyword evidence="3 6" id="KW-0227">DNA damage</keyword>
<keyword evidence="8" id="KW-1185">Reference proteome</keyword>
<dbReference type="InterPro" id="IPR004603">
    <property type="entry name" value="DNA_mismatch_endonuc_vsr"/>
</dbReference>
<evidence type="ECO:0000256" key="2">
    <source>
        <dbReference type="ARBA" id="ARBA00022759"/>
    </source>
</evidence>
<evidence type="ECO:0000256" key="1">
    <source>
        <dbReference type="ARBA" id="ARBA00022722"/>
    </source>
</evidence>
<evidence type="ECO:0000313" key="7">
    <source>
        <dbReference type="EMBL" id="RAK59465.1"/>
    </source>
</evidence>
<proteinExistence type="inferred from homology"/>
<protein>
    <recommendedName>
        <fullName evidence="6">Very short patch repair endonuclease</fullName>
        <ecNumber evidence="6">3.1.-.-</ecNumber>
    </recommendedName>
</protein>
<dbReference type="InterPro" id="IPR011335">
    <property type="entry name" value="Restrct_endonuc-II-like"/>
</dbReference>
<dbReference type="GO" id="GO:0016787">
    <property type="term" value="F:hydrolase activity"/>
    <property type="evidence" value="ECO:0007669"/>
    <property type="project" value="UniProtKB-KW"/>
</dbReference>
<dbReference type="PIRSF" id="PIRSF018267">
    <property type="entry name" value="VSR_endonuc"/>
    <property type="match status" value="1"/>
</dbReference>
<dbReference type="OrthoDB" id="9801520at2"/>
<gene>
    <name evidence="7" type="ORF">DJ021_06425</name>
</gene>
<keyword evidence="4 6" id="KW-0378">Hydrolase</keyword>
<name>A0A328AYU0_9CAUL</name>
<dbReference type="GO" id="GO:0006298">
    <property type="term" value="P:mismatch repair"/>
    <property type="evidence" value="ECO:0007669"/>
    <property type="project" value="UniProtKB-UniRule"/>
</dbReference>
<dbReference type="SUPFAM" id="SSF52980">
    <property type="entry name" value="Restriction endonuclease-like"/>
    <property type="match status" value="1"/>
</dbReference>
<reference evidence="8" key="1">
    <citation type="submission" date="2018-05" db="EMBL/GenBank/DDBJ databases">
        <authorList>
            <person name="Li X."/>
        </authorList>
    </citation>
    <scope>NUCLEOTIDE SEQUENCE [LARGE SCALE GENOMIC DNA]</scope>
    <source>
        <strain evidence="8">HKS-05</strain>
    </source>
</reference>
<dbReference type="Proteomes" id="UP000249842">
    <property type="component" value="Unassembled WGS sequence"/>
</dbReference>
<keyword evidence="1 6" id="KW-0540">Nuclease</keyword>
<comment type="similarity">
    <text evidence="6">Belongs to the vsr family.</text>
</comment>
<dbReference type="Gene3D" id="3.40.960.10">
    <property type="entry name" value="VSR Endonuclease"/>
    <property type="match status" value="1"/>
</dbReference>
<dbReference type="Pfam" id="PF03852">
    <property type="entry name" value="Vsr"/>
    <property type="match status" value="1"/>
</dbReference>
<comment type="function">
    <text evidence="6">May nick specific sequences that contain T:G mispairs resulting from m5C-deamination.</text>
</comment>